<keyword evidence="6 8" id="KW-1133">Transmembrane helix</keyword>
<reference evidence="10" key="2">
    <citation type="submission" date="2015-01" db="EMBL/GenBank/DDBJ databases">
        <title>Evolutionary Origins and Diversification of the Mycorrhizal Mutualists.</title>
        <authorList>
            <consortium name="DOE Joint Genome Institute"/>
            <consortium name="Mycorrhizal Genomics Consortium"/>
            <person name="Kohler A."/>
            <person name="Kuo A."/>
            <person name="Nagy L.G."/>
            <person name="Floudas D."/>
            <person name="Copeland A."/>
            <person name="Barry K.W."/>
            <person name="Cichocki N."/>
            <person name="Veneault-Fourrey C."/>
            <person name="LaButti K."/>
            <person name="Lindquist E.A."/>
            <person name="Lipzen A."/>
            <person name="Lundell T."/>
            <person name="Morin E."/>
            <person name="Murat C."/>
            <person name="Riley R."/>
            <person name="Ohm R."/>
            <person name="Sun H."/>
            <person name="Tunlid A."/>
            <person name="Henrissat B."/>
            <person name="Grigoriev I.V."/>
            <person name="Hibbett D.S."/>
            <person name="Martin F."/>
        </authorList>
    </citation>
    <scope>NUCLEOTIDE SEQUENCE [LARGE SCALE GENOMIC DNA]</scope>
    <source>
        <strain evidence="10">Marx 270</strain>
    </source>
</reference>
<keyword evidence="10" id="KW-1185">Reference proteome</keyword>
<evidence type="ECO:0000256" key="6">
    <source>
        <dbReference type="ARBA" id="ARBA00022989"/>
    </source>
</evidence>
<dbReference type="GO" id="GO:0005789">
    <property type="term" value="C:endoplasmic reticulum membrane"/>
    <property type="evidence" value="ECO:0007669"/>
    <property type="project" value="UniProtKB-SubCell"/>
</dbReference>
<dbReference type="InterPro" id="IPR009580">
    <property type="entry name" value="GPI_biosynthesis_protein_Pig-F"/>
</dbReference>
<protein>
    <recommendedName>
        <fullName evidence="11">Glycosylphosphatidylinositol anchor biosynthesis protein 11</fullName>
    </recommendedName>
</protein>
<evidence type="ECO:0000256" key="2">
    <source>
        <dbReference type="ARBA" id="ARBA00004687"/>
    </source>
</evidence>
<feature type="transmembrane region" description="Helical" evidence="8">
    <location>
        <begin position="135"/>
        <end position="154"/>
    </location>
</feature>
<feature type="transmembrane region" description="Helical" evidence="8">
    <location>
        <begin position="252"/>
        <end position="272"/>
    </location>
</feature>
<dbReference type="EMBL" id="KN831950">
    <property type="protein sequence ID" value="KIO11258.1"/>
    <property type="molecule type" value="Genomic_DNA"/>
</dbReference>
<proteinExistence type="predicted"/>
<evidence type="ECO:0000256" key="4">
    <source>
        <dbReference type="ARBA" id="ARBA00022692"/>
    </source>
</evidence>
<dbReference type="Pfam" id="PF06699">
    <property type="entry name" value="PIG-F"/>
    <property type="match status" value="1"/>
</dbReference>
<accession>A0A0C3JPZ8</accession>
<dbReference type="InParanoid" id="A0A0C3JPZ8"/>
<evidence type="ECO:0008006" key="11">
    <source>
        <dbReference type="Google" id="ProtNLM"/>
    </source>
</evidence>
<name>A0A0C3JPZ8_PISTI</name>
<comment type="subcellular location">
    <subcellularLocation>
        <location evidence="1">Endoplasmic reticulum membrane</location>
        <topology evidence="1">Multi-pass membrane protein</topology>
    </subcellularLocation>
</comment>
<keyword evidence="4 8" id="KW-0812">Transmembrane</keyword>
<dbReference type="Proteomes" id="UP000054217">
    <property type="component" value="Unassembled WGS sequence"/>
</dbReference>
<feature type="transmembrane region" description="Helical" evidence="8">
    <location>
        <begin position="166"/>
        <end position="185"/>
    </location>
</feature>
<dbReference type="GO" id="GO:0006506">
    <property type="term" value="P:GPI anchor biosynthetic process"/>
    <property type="evidence" value="ECO:0007669"/>
    <property type="project" value="UniProtKB-UniPathway"/>
</dbReference>
<evidence type="ECO:0000313" key="10">
    <source>
        <dbReference type="Proteomes" id="UP000054217"/>
    </source>
</evidence>
<dbReference type="AlphaFoldDB" id="A0A0C3JPZ8"/>
<keyword evidence="3" id="KW-0337">GPI-anchor biosynthesis</keyword>
<keyword evidence="5" id="KW-0256">Endoplasmic reticulum</keyword>
<evidence type="ECO:0000256" key="1">
    <source>
        <dbReference type="ARBA" id="ARBA00004477"/>
    </source>
</evidence>
<dbReference type="HOGENOM" id="CLU_064564_0_0_1"/>
<comment type="pathway">
    <text evidence="2">Glycolipid biosynthesis; glycosylphosphatidylinositol-anchor biosynthesis.</text>
</comment>
<gene>
    <name evidence="9" type="ORF">M404DRAFT_13392</name>
</gene>
<keyword evidence="7 8" id="KW-0472">Membrane</keyword>
<sequence length="292" mass="32119">MPSAKARTKRVAGSSTTTNESRQGFFPFFQYASIVGVHVILVGFSALYLPQSTRLFGPLPVRKTDRPQSEFVEALTVRPAVTAAWIVAGLCILQVWWGTWVRKWYFEWNAIGTLDEIKIAKAKVNALWFSRLCEAAGFTLFATLVAHIIIILFGAPLSSHHLQTGLLASTISVLTAFVPAFAFGYPSLASDTPALVNRLNWIRLFAELSPRNAIERAVVHPVVGTVVGAWVGAIPIPLDWDRPWQAWPLTPLYGSLAGYILGSLVALAVNSVKWLAEEQLRSVQPSTKYKSS</sequence>
<evidence type="ECO:0000313" key="9">
    <source>
        <dbReference type="EMBL" id="KIO11258.1"/>
    </source>
</evidence>
<dbReference type="STRING" id="870435.A0A0C3JPZ8"/>
<evidence type="ECO:0000256" key="3">
    <source>
        <dbReference type="ARBA" id="ARBA00022502"/>
    </source>
</evidence>
<organism evidence="9 10">
    <name type="scientific">Pisolithus tinctorius Marx 270</name>
    <dbReference type="NCBI Taxonomy" id="870435"/>
    <lineage>
        <taxon>Eukaryota</taxon>
        <taxon>Fungi</taxon>
        <taxon>Dikarya</taxon>
        <taxon>Basidiomycota</taxon>
        <taxon>Agaricomycotina</taxon>
        <taxon>Agaricomycetes</taxon>
        <taxon>Agaricomycetidae</taxon>
        <taxon>Boletales</taxon>
        <taxon>Sclerodermatineae</taxon>
        <taxon>Pisolithaceae</taxon>
        <taxon>Pisolithus</taxon>
    </lineage>
</organism>
<evidence type="ECO:0000256" key="7">
    <source>
        <dbReference type="ARBA" id="ARBA00023136"/>
    </source>
</evidence>
<feature type="transmembrane region" description="Helical" evidence="8">
    <location>
        <begin position="28"/>
        <end position="50"/>
    </location>
</feature>
<feature type="transmembrane region" description="Helical" evidence="8">
    <location>
        <begin position="71"/>
        <end position="97"/>
    </location>
</feature>
<dbReference type="UniPathway" id="UPA00196"/>
<evidence type="ECO:0000256" key="8">
    <source>
        <dbReference type="SAM" id="Phobius"/>
    </source>
</evidence>
<evidence type="ECO:0000256" key="5">
    <source>
        <dbReference type="ARBA" id="ARBA00022824"/>
    </source>
</evidence>
<reference evidence="9 10" key="1">
    <citation type="submission" date="2014-04" db="EMBL/GenBank/DDBJ databases">
        <authorList>
            <consortium name="DOE Joint Genome Institute"/>
            <person name="Kuo A."/>
            <person name="Kohler A."/>
            <person name="Costa M.D."/>
            <person name="Nagy L.G."/>
            <person name="Floudas D."/>
            <person name="Copeland A."/>
            <person name="Barry K.W."/>
            <person name="Cichocki N."/>
            <person name="Veneault-Fourrey C."/>
            <person name="LaButti K."/>
            <person name="Lindquist E.A."/>
            <person name="Lipzen A."/>
            <person name="Lundell T."/>
            <person name="Morin E."/>
            <person name="Murat C."/>
            <person name="Sun H."/>
            <person name="Tunlid A."/>
            <person name="Henrissat B."/>
            <person name="Grigoriev I.V."/>
            <person name="Hibbett D.S."/>
            <person name="Martin F."/>
            <person name="Nordberg H.P."/>
            <person name="Cantor M.N."/>
            <person name="Hua S.X."/>
        </authorList>
    </citation>
    <scope>NUCLEOTIDE SEQUENCE [LARGE SCALE GENOMIC DNA]</scope>
    <source>
        <strain evidence="9 10">Marx 270</strain>
    </source>
</reference>
<dbReference type="OrthoDB" id="17366at2759"/>